<dbReference type="PANTHER" id="PTHR46499">
    <property type="entry name" value="QUEUINE TRNA-RIBOSYLTRANSFERASE"/>
    <property type="match status" value="1"/>
</dbReference>
<dbReference type="InterPro" id="IPR004803">
    <property type="entry name" value="TGT"/>
</dbReference>
<dbReference type="GO" id="GO:0005737">
    <property type="term" value="C:cytoplasm"/>
    <property type="evidence" value="ECO:0007669"/>
    <property type="project" value="TreeGrafter"/>
</dbReference>
<dbReference type="PANTHER" id="PTHR46499:SF1">
    <property type="entry name" value="QUEUINE TRNA-RIBOSYLTRANSFERASE"/>
    <property type="match status" value="1"/>
</dbReference>
<evidence type="ECO:0000313" key="5">
    <source>
        <dbReference type="EMBL" id="OIO65392.1"/>
    </source>
</evidence>
<dbReference type="Gene3D" id="3.20.20.105">
    <property type="entry name" value="Queuine tRNA-ribosyltransferase-like"/>
    <property type="match status" value="1"/>
</dbReference>
<dbReference type="InterPro" id="IPR036511">
    <property type="entry name" value="TGT-like_sf"/>
</dbReference>
<dbReference type="AlphaFoldDB" id="A0A1J4XWK4"/>
<proteinExistence type="predicted"/>
<dbReference type="Proteomes" id="UP000182693">
    <property type="component" value="Unassembled WGS sequence"/>
</dbReference>
<reference evidence="5 6" key="1">
    <citation type="journal article" date="2016" name="Environ. Microbiol.">
        <title>Genomic resolution of a cold subsurface aquifer community provides metabolic insights for novel microbes adapted to high CO concentrations.</title>
        <authorList>
            <person name="Probst A.J."/>
            <person name="Castelle C.J."/>
            <person name="Singh A."/>
            <person name="Brown C.T."/>
            <person name="Anantharaman K."/>
            <person name="Sharon I."/>
            <person name="Hug L.A."/>
            <person name="Burstein D."/>
            <person name="Emerson J.B."/>
            <person name="Thomas B.C."/>
            <person name="Banfield J.F."/>
        </authorList>
    </citation>
    <scope>NUCLEOTIDE SEQUENCE [LARGE SCALE GENOMIC DNA]</scope>
    <source>
        <strain evidence="5">CG1_02_39_135</strain>
    </source>
</reference>
<dbReference type="InterPro" id="IPR050076">
    <property type="entry name" value="ArchSynthase1/Queuine_TRR"/>
</dbReference>
<feature type="domain" description="tRNA-guanine(15) transglycosylase-like" evidence="4">
    <location>
        <begin position="163"/>
        <end position="433"/>
    </location>
</feature>
<gene>
    <name evidence="5" type="ORF">AUJ30_01075</name>
</gene>
<evidence type="ECO:0000256" key="1">
    <source>
        <dbReference type="ARBA" id="ARBA00022676"/>
    </source>
</evidence>
<organism evidence="5 6">
    <name type="scientific">Candidatus Wolfebacteria bacterium CG1_02_39_135</name>
    <dbReference type="NCBI Taxonomy" id="1805425"/>
    <lineage>
        <taxon>Bacteria</taxon>
        <taxon>Candidatus Wolfeibacteriota</taxon>
    </lineage>
</organism>
<protein>
    <recommendedName>
        <fullName evidence="4">tRNA-guanine(15) transglycosylase-like domain-containing protein</fullName>
    </recommendedName>
</protein>
<keyword evidence="2" id="KW-0808">Transferase</keyword>
<dbReference type="GO" id="GO:0002099">
    <property type="term" value="P:tRNA wobble guanine modification"/>
    <property type="evidence" value="ECO:0007669"/>
    <property type="project" value="TreeGrafter"/>
</dbReference>
<dbReference type="NCBIfam" id="TIGR00430">
    <property type="entry name" value="Q_tRNA_tgt"/>
    <property type="match status" value="1"/>
</dbReference>
<evidence type="ECO:0000259" key="4">
    <source>
        <dbReference type="Pfam" id="PF01702"/>
    </source>
</evidence>
<sequence>MFEFKIKNSYKKARSGFFNTPHGKLETPNLAIVATHGKIKLLNKTEHLRANPDLIIANTFHLFVNNKVKEIKGSGGLHQWSSFQKPIMTDSGGFQVFSLGWGKIHGIGKVLEQKNFFSLNPLRSPQRGELTCSPACAEASAGRSARSSIFGGHRARSPAQVSDKRNFSVPEKLVKISEDGVIFDFNGKNFELTPEKSIKIQKDLGADIIFTFDECTSPFNSYAYTKKAMERTHRWAIRCLNFFHSHSHGHSQSLFGIVQGGIFEDLRKKSSKFIGSLAFNGFGIGGSFGEKQMRKVLNWSLSGLAEDKPRHLLGIGKIKDIFIAVKQGIDLFDCVVPTREARHAVLYTKAGKLNIEKEIFVKDKKMIEKNCQCWVCRQEISRQEIRHYFKTERIYGQRLATLHNIYFFKNLFREIREAIIDKRLEKLEEEYYNYR</sequence>
<comment type="caution">
    <text evidence="5">The sequence shown here is derived from an EMBL/GenBank/DDBJ whole genome shotgun (WGS) entry which is preliminary data.</text>
</comment>
<dbReference type="Pfam" id="PF01702">
    <property type="entry name" value="TGT"/>
    <property type="match status" value="2"/>
</dbReference>
<dbReference type="GO" id="GO:0008479">
    <property type="term" value="F:tRNA-guanosine(34) queuine transglycosylase activity"/>
    <property type="evidence" value="ECO:0007669"/>
    <property type="project" value="InterPro"/>
</dbReference>
<dbReference type="EMBL" id="MNWX01000019">
    <property type="protein sequence ID" value="OIO65392.1"/>
    <property type="molecule type" value="Genomic_DNA"/>
</dbReference>
<dbReference type="SUPFAM" id="SSF51713">
    <property type="entry name" value="tRNA-guanine transglycosylase"/>
    <property type="match status" value="1"/>
</dbReference>
<name>A0A1J4XWK4_9BACT</name>
<feature type="domain" description="tRNA-guanine(15) transglycosylase-like" evidence="4">
    <location>
        <begin position="12"/>
        <end position="100"/>
    </location>
</feature>
<evidence type="ECO:0000256" key="3">
    <source>
        <dbReference type="ARBA" id="ARBA00022694"/>
    </source>
</evidence>
<dbReference type="NCBIfam" id="TIGR00449">
    <property type="entry name" value="tgt_general"/>
    <property type="match status" value="1"/>
</dbReference>
<accession>A0A1J4XWK4</accession>
<evidence type="ECO:0000256" key="2">
    <source>
        <dbReference type="ARBA" id="ARBA00022679"/>
    </source>
</evidence>
<dbReference type="InterPro" id="IPR002616">
    <property type="entry name" value="tRNA_ribo_trans-like"/>
</dbReference>
<keyword evidence="1" id="KW-0328">Glycosyltransferase</keyword>
<dbReference type="STRING" id="1805425.AUJ30_01075"/>
<evidence type="ECO:0000313" key="6">
    <source>
        <dbReference type="Proteomes" id="UP000182693"/>
    </source>
</evidence>
<keyword evidence="3" id="KW-0819">tRNA processing</keyword>